<feature type="compositionally biased region" description="Low complexity" evidence="1">
    <location>
        <begin position="397"/>
        <end position="415"/>
    </location>
</feature>
<feature type="compositionally biased region" description="Basic and acidic residues" evidence="1">
    <location>
        <begin position="49"/>
        <end position="58"/>
    </location>
</feature>
<feature type="region of interest" description="Disordered" evidence="1">
    <location>
        <begin position="49"/>
        <end position="140"/>
    </location>
</feature>
<gene>
    <name evidence="2" type="ORF">L228DRAFT_3032</name>
</gene>
<protein>
    <submittedName>
        <fullName evidence="2">Uncharacterized protein</fullName>
    </submittedName>
</protein>
<keyword evidence="3" id="KW-1185">Reference proteome</keyword>
<sequence length="522" mass="58320">MANTHTSDKPMINIIYQVEKEDNNIHSSIHIKEFPSPGEILDALAADPTHNDAADEPFRNIFWDPPSAPRVIEPEQGDDRGDNKNHHTSTHKSSKSSSKPERTPEIDPVAKAAMQKRSRRRNLFGASPSTSDDDGSGHWTKIVANQDGTEKMYRTCPADDAGSGYISFSASESASGSSSSGSSKSHSHNHSCNHHKDPQKATKTKTCIDTHTTAKLKDDTSSSGRRTQMHLLRIQEREHTRDGNGMGVMPTVITPLRKDRKVVIVSGGVEIHASLGADGMPVVSSDSVREYVRGEYRHTRKTSGLSIFVEEKKLTEVAARNRRKGRSTPTATFTSLRDSGVRRSMAPRPNSRHGKNKRDEPEIEEPEDFDTARAEFSDDDDLEIVEIEEAPAPPAPGQQQRQQQGQQQQGQQAQRAAHESEHGGRRVHICKLCRQSCHGHCPARVERRAERHHQGLSHRDRPSTRGSKHENRHRRGFEADGSRSRKTALPASINPLKVLFSSSGREELREQIQKERERKERK</sequence>
<dbReference type="EMBL" id="KV407454">
    <property type="protein sequence ID" value="KZF26006.1"/>
    <property type="molecule type" value="Genomic_DNA"/>
</dbReference>
<name>A0A165JBC5_XYLHT</name>
<feature type="region of interest" description="Disordered" evidence="1">
    <location>
        <begin position="319"/>
        <end position="378"/>
    </location>
</feature>
<feature type="compositionally biased region" description="Basic and acidic residues" evidence="1">
    <location>
        <begin position="504"/>
        <end position="522"/>
    </location>
</feature>
<accession>A0A165JBC5</accession>
<evidence type="ECO:0000256" key="1">
    <source>
        <dbReference type="SAM" id="MobiDB-lite"/>
    </source>
</evidence>
<feature type="region of interest" description="Disordered" evidence="1">
    <location>
        <begin position="392"/>
        <end position="425"/>
    </location>
</feature>
<organism evidence="2 3">
    <name type="scientific">Xylona heveae (strain CBS 132557 / TC161)</name>
    <dbReference type="NCBI Taxonomy" id="1328760"/>
    <lineage>
        <taxon>Eukaryota</taxon>
        <taxon>Fungi</taxon>
        <taxon>Dikarya</taxon>
        <taxon>Ascomycota</taxon>
        <taxon>Pezizomycotina</taxon>
        <taxon>Xylonomycetes</taxon>
        <taxon>Xylonales</taxon>
        <taxon>Xylonaceae</taxon>
        <taxon>Xylona</taxon>
    </lineage>
</organism>
<proteinExistence type="predicted"/>
<feature type="compositionally biased region" description="Basic and acidic residues" evidence="1">
    <location>
        <begin position="448"/>
        <end position="469"/>
    </location>
</feature>
<feature type="compositionally biased region" description="Low complexity" evidence="1">
    <location>
        <begin position="169"/>
        <end position="184"/>
    </location>
</feature>
<feature type="compositionally biased region" description="Polar residues" evidence="1">
    <location>
        <begin position="327"/>
        <end position="337"/>
    </location>
</feature>
<reference evidence="2 3" key="1">
    <citation type="journal article" date="2016" name="Fungal Biol.">
        <title>The genome of Xylona heveae provides a window into fungal endophytism.</title>
        <authorList>
            <person name="Gazis R."/>
            <person name="Kuo A."/>
            <person name="Riley R."/>
            <person name="LaButti K."/>
            <person name="Lipzen A."/>
            <person name="Lin J."/>
            <person name="Amirebrahimi M."/>
            <person name="Hesse C.N."/>
            <person name="Spatafora J.W."/>
            <person name="Henrissat B."/>
            <person name="Hainaut M."/>
            <person name="Grigoriev I.V."/>
            <person name="Hibbett D.S."/>
        </authorList>
    </citation>
    <scope>NUCLEOTIDE SEQUENCE [LARGE SCALE GENOMIC DNA]</scope>
    <source>
        <strain evidence="2 3">TC161</strain>
    </source>
</reference>
<feature type="region of interest" description="Disordered" evidence="1">
    <location>
        <begin position="448"/>
        <end position="522"/>
    </location>
</feature>
<dbReference type="GeneID" id="28901594"/>
<evidence type="ECO:0000313" key="2">
    <source>
        <dbReference type="EMBL" id="KZF26006.1"/>
    </source>
</evidence>
<dbReference type="InParanoid" id="A0A165JBC5"/>
<dbReference type="RefSeq" id="XP_018191561.1">
    <property type="nucleotide sequence ID" value="XM_018336457.1"/>
</dbReference>
<evidence type="ECO:0000313" key="3">
    <source>
        <dbReference type="Proteomes" id="UP000076632"/>
    </source>
</evidence>
<dbReference type="AlphaFoldDB" id="A0A165JBC5"/>
<dbReference type="Proteomes" id="UP000076632">
    <property type="component" value="Unassembled WGS sequence"/>
</dbReference>
<feature type="region of interest" description="Disordered" evidence="1">
    <location>
        <begin position="169"/>
        <end position="205"/>
    </location>
</feature>